<sequence length="455" mass="47878">MSLVVQKFGGSSVADADSIKRVAQRISKYAKAGHKVVVVVSAMGDTTDELIDLAEQVTDAPPARELDMLVTAGERISMAVLSMALNDVGIEARAYTGSQAGLITDEVHGKAHILRVTPGRVQEALDEGSVAIVAGFQGVSQDTKDITTLGRGGSDTTAVALAAALEADICEIYSDVDGVFSADPRVAPAARRVPYISCEEMLDLAANGAKILMVRSVEYARRFGVPLHVRSSYSGRLGTIVSDDPERVIPIDPDVTLRTADVARRDATDPTKELPMDDHSDPGLEAPIISGVAHDRSEGKITVVEVPDVPGRAALLFDVVAGSGANIDMIVQNSSTVDDTVAISLTLPETDAPAALKAIEEASEAIGYTEVRYNDQIGKVSIVGAGMRSHPGVSATLFRSLGEAGINIDMISTSEIRISVVTEESRLDDAVRVIHSAFGLDSEQTEAVVYGGTGR</sequence>
<feature type="domain" description="ACT" evidence="19">
    <location>
        <begin position="301"/>
        <end position="374"/>
    </location>
</feature>
<dbReference type="GO" id="GO:0004072">
    <property type="term" value="F:aspartate kinase activity"/>
    <property type="evidence" value="ECO:0007669"/>
    <property type="project" value="UniProtKB-EC"/>
</dbReference>
<dbReference type="AlphaFoldDB" id="A0A2A3YGQ9"/>
<dbReference type="GO" id="GO:0005829">
    <property type="term" value="C:cytosol"/>
    <property type="evidence" value="ECO:0007669"/>
    <property type="project" value="TreeGrafter"/>
</dbReference>
<evidence type="ECO:0000256" key="10">
    <source>
        <dbReference type="ARBA" id="ARBA00022741"/>
    </source>
</evidence>
<dbReference type="UniPathway" id="UPA00051">
    <property type="reaction ID" value="UER00462"/>
</dbReference>
<protein>
    <recommendedName>
        <fullName evidence="7 17">Aspartokinase</fullName>
        <ecNumber evidence="6 17">2.7.2.4</ecNumber>
    </recommendedName>
</protein>
<dbReference type="NCBIfam" id="TIGR00657">
    <property type="entry name" value="asp_kinases"/>
    <property type="match status" value="1"/>
</dbReference>
<dbReference type="GeneID" id="95328980"/>
<dbReference type="SUPFAM" id="SSF55021">
    <property type="entry name" value="ACT-like"/>
    <property type="match status" value="2"/>
</dbReference>
<dbReference type="InterPro" id="IPR001341">
    <property type="entry name" value="Asp_kinase"/>
</dbReference>
<dbReference type="RefSeq" id="WP_096166814.1">
    <property type="nucleotide sequence ID" value="NZ_BAAAIQ010000007.1"/>
</dbReference>
<dbReference type="InterPro" id="IPR001048">
    <property type="entry name" value="Asp/Glu/Uridylate_kinase"/>
</dbReference>
<dbReference type="CDD" id="cd04913">
    <property type="entry name" value="ACT_AKii-LysC-BS-like_1"/>
    <property type="match status" value="1"/>
</dbReference>
<dbReference type="PROSITE" id="PS51671">
    <property type="entry name" value="ACT"/>
    <property type="match status" value="2"/>
</dbReference>
<dbReference type="CDD" id="cd04261">
    <property type="entry name" value="AAK_AKii-LysC-BS"/>
    <property type="match status" value="1"/>
</dbReference>
<comment type="catalytic activity">
    <reaction evidence="15 17">
        <text>L-aspartate + ATP = 4-phospho-L-aspartate + ADP</text>
        <dbReference type="Rhea" id="RHEA:23776"/>
        <dbReference type="ChEBI" id="CHEBI:29991"/>
        <dbReference type="ChEBI" id="CHEBI:30616"/>
        <dbReference type="ChEBI" id="CHEBI:57535"/>
        <dbReference type="ChEBI" id="CHEBI:456216"/>
        <dbReference type="EC" id="2.7.2.4"/>
    </reaction>
</comment>
<evidence type="ECO:0000256" key="18">
    <source>
        <dbReference type="RuleBase" id="RU004249"/>
    </source>
</evidence>
<dbReference type="CDD" id="cd04936">
    <property type="entry name" value="ACT_AKii-LysC-BS-like_2"/>
    <property type="match status" value="1"/>
</dbReference>
<evidence type="ECO:0000256" key="14">
    <source>
        <dbReference type="ARBA" id="ARBA00023154"/>
    </source>
</evidence>
<dbReference type="InterPro" id="IPR005260">
    <property type="entry name" value="Asp_kin_monofn"/>
</dbReference>
<proteinExistence type="inferred from homology"/>
<dbReference type="FunFam" id="3.40.1160.10:FF:000002">
    <property type="entry name" value="Aspartokinase"/>
    <property type="match status" value="1"/>
</dbReference>
<dbReference type="UniPathway" id="UPA00050">
    <property type="reaction ID" value="UER00461"/>
</dbReference>
<dbReference type="FunFam" id="3.30.2130.10:FF:000002">
    <property type="entry name" value="Aspartokinase"/>
    <property type="match status" value="1"/>
</dbReference>
<comment type="pathway">
    <text evidence="4 18">Amino-acid biosynthesis; L-threonine biosynthesis; L-threonine from L-aspartate: step 1/5.</text>
</comment>
<dbReference type="EMBL" id="NRGR01000021">
    <property type="protein sequence ID" value="PCC38513.1"/>
    <property type="molecule type" value="Genomic_DNA"/>
</dbReference>
<gene>
    <name evidence="20" type="ORF">CIK66_13075</name>
</gene>
<dbReference type="SUPFAM" id="SSF53633">
    <property type="entry name" value="Carbamate kinase-like"/>
    <property type="match status" value="1"/>
</dbReference>
<dbReference type="OrthoDB" id="9799110at2"/>
<evidence type="ECO:0000259" key="19">
    <source>
        <dbReference type="PROSITE" id="PS51671"/>
    </source>
</evidence>
<comment type="caution">
    <text evidence="20">The sequence shown here is derived from an EMBL/GenBank/DDBJ whole genome shotgun (WGS) entry which is preliminary data.</text>
</comment>
<evidence type="ECO:0000256" key="7">
    <source>
        <dbReference type="ARBA" id="ARBA00016273"/>
    </source>
</evidence>
<feature type="binding site" evidence="16">
    <location>
        <begin position="7"/>
        <end position="10"/>
    </location>
    <ligand>
        <name>ATP</name>
        <dbReference type="ChEBI" id="CHEBI:30616"/>
    </ligand>
</feature>
<keyword evidence="21" id="KW-1185">Reference proteome</keyword>
<dbReference type="NCBIfam" id="NF005153">
    <property type="entry name" value="PRK06635.1-1"/>
    <property type="match status" value="1"/>
</dbReference>
<dbReference type="InterPro" id="IPR045865">
    <property type="entry name" value="ACT-like_dom_sf"/>
</dbReference>
<evidence type="ECO:0000313" key="20">
    <source>
        <dbReference type="EMBL" id="PCC38513.1"/>
    </source>
</evidence>
<comment type="pathway">
    <text evidence="2 18">Amino-acid biosynthesis; L-lysine biosynthesis via DAP pathway; (S)-tetrahydrodipicolinate from L-aspartate: step 1/4.</text>
</comment>
<accession>A0A2A3YGQ9</accession>
<dbReference type="Pfam" id="PF00696">
    <property type="entry name" value="AA_kinase"/>
    <property type="match status" value="1"/>
</dbReference>
<dbReference type="UniPathway" id="UPA00034">
    <property type="reaction ID" value="UER00015"/>
</dbReference>
<feature type="binding site" evidence="16">
    <location>
        <position position="47"/>
    </location>
    <ligand>
        <name>substrate</name>
    </ligand>
</feature>
<keyword evidence="11 17" id="KW-0418">Kinase</keyword>
<evidence type="ECO:0000256" key="2">
    <source>
        <dbReference type="ARBA" id="ARBA00004766"/>
    </source>
</evidence>
<dbReference type="PANTHER" id="PTHR21499">
    <property type="entry name" value="ASPARTATE KINASE"/>
    <property type="match status" value="1"/>
</dbReference>
<name>A0A2A3YGQ9_9MICO</name>
<evidence type="ECO:0000256" key="6">
    <source>
        <dbReference type="ARBA" id="ARBA00013059"/>
    </source>
</evidence>
<reference evidence="20 21" key="1">
    <citation type="journal article" date="2017" name="Elife">
        <title>Extensive horizontal gene transfer in cheese-associated bacteria.</title>
        <authorList>
            <person name="Bonham K.S."/>
            <person name="Wolfe B.E."/>
            <person name="Dutton R.J."/>
        </authorList>
    </citation>
    <scope>NUCLEOTIDE SEQUENCE [LARGE SCALE GENOMIC DNA]</scope>
    <source>
        <strain evidence="20 21">341_9</strain>
    </source>
</reference>
<keyword evidence="14" id="KW-0457">Lysine biosynthesis</keyword>
<evidence type="ECO:0000256" key="16">
    <source>
        <dbReference type="PIRSR" id="PIRSR000726-1"/>
    </source>
</evidence>
<evidence type="ECO:0000256" key="11">
    <source>
        <dbReference type="ARBA" id="ARBA00022777"/>
    </source>
</evidence>
<keyword evidence="12 16" id="KW-0067">ATP-binding</keyword>
<dbReference type="Proteomes" id="UP000218598">
    <property type="component" value="Unassembled WGS sequence"/>
</dbReference>
<evidence type="ECO:0000256" key="15">
    <source>
        <dbReference type="ARBA" id="ARBA00047872"/>
    </source>
</evidence>
<comment type="pathway">
    <text evidence="3 18">Amino-acid biosynthesis; L-methionine biosynthesis via de novo pathway; L-homoserine from L-aspartate: step 1/3.</text>
</comment>
<dbReference type="GO" id="GO:0009089">
    <property type="term" value="P:lysine biosynthetic process via diaminopimelate"/>
    <property type="evidence" value="ECO:0007669"/>
    <property type="project" value="UniProtKB-UniPathway"/>
</dbReference>
<dbReference type="Pfam" id="PF22468">
    <property type="entry name" value="ACT_9"/>
    <property type="match status" value="2"/>
</dbReference>
<dbReference type="PIRSF" id="PIRSF000726">
    <property type="entry name" value="Asp_kin"/>
    <property type="match status" value="1"/>
</dbReference>
<feature type="binding site" evidence="16">
    <location>
        <position position="185"/>
    </location>
    <ligand>
        <name>ATP</name>
        <dbReference type="ChEBI" id="CHEBI:30616"/>
    </ligand>
</feature>
<dbReference type="EC" id="2.7.2.4" evidence="6 17"/>
<evidence type="ECO:0000256" key="9">
    <source>
        <dbReference type="ARBA" id="ARBA00022679"/>
    </source>
</evidence>
<evidence type="ECO:0000256" key="17">
    <source>
        <dbReference type="RuleBase" id="RU003448"/>
    </source>
</evidence>
<dbReference type="InterPro" id="IPR036393">
    <property type="entry name" value="AceGlu_kinase-like_sf"/>
</dbReference>
<feature type="domain" description="ACT" evidence="19">
    <location>
        <begin position="382"/>
        <end position="455"/>
    </location>
</feature>
<dbReference type="GO" id="GO:0009090">
    <property type="term" value="P:homoserine biosynthetic process"/>
    <property type="evidence" value="ECO:0007669"/>
    <property type="project" value="TreeGrafter"/>
</dbReference>
<comment type="function">
    <text evidence="1">Catalyzes the phosphorylation of the beta-carboxyl group of aspartic acid with ATP to yield 4-phospho-L-aspartate, which is involved in the branched biosynthetic pathway leading to the biosynthesis of amino acids lysine, threonine, isoleucine and methionine.</text>
</comment>
<dbReference type="PROSITE" id="PS00324">
    <property type="entry name" value="ASPARTOKINASE"/>
    <property type="match status" value="1"/>
</dbReference>
<dbReference type="NCBIfam" id="NF005155">
    <property type="entry name" value="PRK06635.1-4"/>
    <property type="match status" value="1"/>
</dbReference>
<keyword evidence="10 16" id="KW-0547">Nucleotide-binding</keyword>
<comment type="similarity">
    <text evidence="5 17">Belongs to the aspartokinase family.</text>
</comment>
<dbReference type="GO" id="GO:0005524">
    <property type="term" value="F:ATP binding"/>
    <property type="evidence" value="ECO:0007669"/>
    <property type="project" value="UniProtKB-KW"/>
</dbReference>
<feature type="binding site" evidence="16">
    <location>
        <position position="74"/>
    </location>
    <ligand>
        <name>substrate</name>
    </ligand>
</feature>
<evidence type="ECO:0000256" key="12">
    <source>
        <dbReference type="ARBA" id="ARBA00022840"/>
    </source>
</evidence>
<keyword evidence="13" id="KW-0220">Diaminopimelate biosynthesis</keyword>
<dbReference type="InterPro" id="IPR001057">
    <property type="entry name" value="Glu/AcGlu_kinase"/>
</dbReference>
<keyword evidence="8 18" id="KW-0028">Amino-acid biosynthesis</keyword>
<evidence type="ECO:0000256" key="1">
    <source>
        <dbReference type="ARBA" id="ARBA00002843"/>
    </source>
</evidence>
<dbReference type="Gene3D" id="3.40.1160.10">
    <property type="entry name" value="Acetylglutamate kinase-like"/>
    <property type="match status" value="1"/>
</dbReference>
<evidence type="ECO:0000256" key="3">
    <source>
        <dbReference type="ARBA" id="ARBA00004986"/>
    </source>
</evidence>
<dbReference type="InterPro" id="IPR054352">
    <property type="entry name" value="ACT_Aspartokinase"/>
</dbReference>
<evidence type="ECO:0000256" key="13">
    <source>
        <dbReference type="ARBA" id="ARBA00022915"/>
    </source>
</evidence>
<dbReference type="InterPro" id="IPR002912">
    <property type="entry name" value="ACT_dom"/>
</dbReference>
<dbReference type="InterPro" id="IPR018042">
    <property type="entry name" value="Aspartate_kinase_CS"/>
</dbReference>
<evidence type="ECO:0000256" key="4">
    <source>
        <dbReference type="ARBA" id="ARBA00005139"/>
    </source>
</evidence>
<dbReference type="PANTHER" id="PTHR21499:SF3">
    <property type="entry name" value="ASPARTOKINASE"/>
    <property type="match status" value="1"/>
</dbReference>
<evidence type="ECO:0000256" key="8">
    <source>
        <dbReference type="ARBA" id="ARBA00022605"/>
    </source>
</evidence>
<evidence type="ECO:0000313" key="21">
    <source>
        <dbReference type="Proteomes" id="UP000218598"/>
    </source>
</evidence>
<dbReference type="GO" id="GO:0019877">
    <property type="term" value="P:diaminopimelate biosynthetic process"/>
    <property type="evidence" value="ECO:0007669"/>
    <property type="project" value="UniProtKB-KW"/>
</dbReference>
<evidence type="ECO:0000256" key="5">
    <source>
        <dbReference type="ARBA" id="ARBA00010122"/>
    </source>
</evidence>
<dbReference type="GO" id="GO:0009088">
    <property type="term" value="P:threonine biosynthetic process"/>
    <property type="evidence" value="ECO:0007669"/>
    <property type="project" value="UniProtKB-UniPathway"/>
</dbReference>
<dbReference type="PRINTS" id="PR00474">
    <property type="entry name" value="GLU5KINASE"/>
</dbReference>
<dbReference type="Gene3D" id="3.30.2130.10">
    <property type="entry name" value="VC0802-like"/>
    <property type="match status" value="1"/>
</dbReference>
<keyword evidence="9 17" id="KW-0808">Transferase</keyword>
<organism evidence="20 21">
    <name type="scientific">Brachybacterium alimentarium</name>
    <dbReference type="NCBI Taxonomy" id="47845"/>
    <lineage>
        <taxon>Bacteria</taxon>
        <taxon>Bacillati</taxon>
        <taxon>Actinomycetota</taxon>
        <taxon>Actinomycetes</taxon>
        <taxon>Micrococcales</taxon>
        <taxon>Dermabacteraceae</taxon>
        <taxon>Brachybacterium</taxon>
    </lineage>
</organism>
<dbReference type="InterPro" id="IPR041740">
    <property type="entry name" value="AKii-LysC-BS"/>
</dbReference>